<dbReference type="OrthoDB" id="6896040at2"/>
<name>A0A1R1I958_9RHOO</name>
<evidence type="ECO:0000313" key="1">
    <source>
        <dbReference type="EMBL" id="OMG55252.1"/>
    </source>
</evidence>
<evidence type="ECO:0000313" key="2">
    <source>
        <dbReference type="Proteomes" id="UP000187526"/>
    </source>
</evidence>
<dbReference type="AlphaFoldDB" id="A0A1R1I958"/>
<dbReference type="Proteomes" id="UP000187526">
    <property type="component" value="Unassembled WGS sequence"/>
</dbReference>
<organism evidence="1 2">
    <name type="scientific">Azonexus hydrophilus</name>
    <dbReference type="NCBI Taxonomy" id="418702"/>
    <lineage>
        <taxon>Bacteria</taxon>
        <taxon>Pseudomonadati</taxon>
        <taxon>Pseudomonadota</taxon>
        <taxon>Betaproteobacteria</taxon>
        <taxon>Rhodocyclales</taxon>
        <taxon>Azonexaceae</taxon>
        <taxon>Azonexus</taxon>
    </lineage>
</organism>
<accession>A0A1R1I958</accession>
<dbReference type="STRING" id="418702.BJN45_06040"/>
<dbReference type="EMBL" id="MTHD01000002">
    <property type="protein sequence ID" value="OMG55252.1"/>
    <property type="molecule type" value="Genomic_DNA"/>
</dbReference>
<protein>
    <submittedName>
        <fullName evidence="1">Uncharacterized protein</fullName>
    </submittedName>
</protein>
<reference evidence="1 2" key="1">
    <citation type="submission" date="2016-10" db="EMBL/GenBank/DDBJ databases">
        <title>Alkaliphiles isolated from bioreactors.</title>
        <authorList>
            <person name="Salah Z."/>
            <person name="Rout S.P."/>
            <person name="Humphreys P.N."/>
        </authorList>
    </citation>
    <scope>NUCLEOTIDE SEQUENCE [LARGE SCALE GENOMIC DNA]</scope>
    <source>
        <strain evidence="1 2">ZS02</strain>
    </source>
</reference>
<sequence>MVIAALAFCFGTFLTYQIIKEQSMPLVHKLQAPLLFNGSGAENHQYILPAGTSLYFDQAFPEGFVRYKVYFNVEGVRLDSQEATDKFWLDPLTAFPPDQGEVKKLLTGYPLGKSELAAILKSSYLTKDEIRELLLEYSK</sequence>
<gene>
    <name evidence="1" type="ORF">BJN45_06040</name>
</gene>
<proteinExistence type="predicted"/>
<keyword evidence="2" id="KW-1185">Reference proteome</keyword>
<comment type="caution">
    <text evidence="1">The sequence shown here is derived from an EMBL/GenBank/DDBJ whole genome shotgun (WGS) entry which is preliminary data.</text>
</comment>